<evidence type="ECO:0000313" key="12">
    <source>
        <dbReference type="EMBL" id="MBP2473970.1"/>
    </source>
</evidence>
<evidence type="ECO:0000256" key="5">
    <source>
        <dbReference type="ARBA" id="ARBA00022741"/>
    </source>
</evidence>
<dbReference type="EC" id="2.7.13.3" evidence="2"/>
<dbReference type="RefSeq" id="WP_086785044.1">
    <property type="nucleotide sequence ID" value="NZ_JAGIOO010000001.1"/>
</dbReference>
<dbReference type="CDD" id="cd16917">
    <property type="entry name" value="HATPase_UhpB-NarQ-NarX-like"/>
    <property type="match status" value="1"/>
</dbReference>
<dbReference type="Pfam" id="PF07730">
    <property type="entry name" value="HisKA_3"/>
    <property type="match status" value="1"/>
</dbReference>
<evidence type="ECO:0000256" key="1">
    <source>
        <dbReference type="ARBA" id="ARBA00000085"/>
    </source>
</evidence>
<keyword evidence="13" id="KW-1185">Reference proteome</keyword>
<keyword evidence="7" id="KW-0067">ATP-binding</keyword>
<keyword evidence="3" id="KW-0597">Phosphoprotein</keyword>
<evidence type="ECO:0000256" key="4">
    <source>
        <dbReference type="ARBA" id="ARBA00022679"/>
    </source>
</evidence>
<protein>
    <recommendedName>
        <fullName evidence="2">histidine kinase</fullName>
        <ecNumber evidence="2">2.7.13.3</ecNumber>
    </recommendedName>
</protein>
<evidence type="ECO:0000259" key="10">
    <source>
        <dbReference type="Pfam" id="PF02518"/>
    </source>
</evidence>
<keyword evidence="9" id="KW-0812">Transmembrane</keyword>
<keyword evidence="6 12" id="KW-0418">Kinase</keyword>
<keyword evidence="5" id="KW-0547">Nucleotide-binding</keyword>
<keyword evidence="8" id="KW-0902">Two-component regulatory system</keyword>
<proteinExistence type="predicted"/>
<evidence type="ECO:0000313" key="13">
    <source>
        <dbReference type="Proteomes" id="UP001519363"/>
    </source>
</evidence>
<comment type="caution">
    <text evidence="12">The sequence shown here is derived from an EMBL/GenBank/DDBJ whole genome shotgun (WGS) entry which is preliminary data.</text>
</comment>
<dbReference type="PANTHER" id="PTHR24421">
    <property type="entry name" value="NITRATE/NITRITE SENSOR PROTEIN NARX-RELATED"/>
    <property type="match status" value="1"/>
</dbReference>
<evidence type="ECO:0000259" key="11">
    <source>
        <dbReference type="Pfam" id="PF07730"/>
    </source>
</evidence>
<comment type="catalytic activity">
    <reaction evidence="1">
        <text>ATP + protein L-histidine = ADP + protein N-phospho-L-histidine.</text>
        <dbReference type="EC" id="2.7.13.3"/>
    </reaction>
</comment>
<gene>
    <name evidence="12" type="ORF">JOF53_002842</name>
</gene>
<feature type="transmembrane region" description="Helical" evidence="9">
    <location>
        <begin position="99"/>
        <end position="120"/>
    </location>
</feature>
<dbReference type="InterPro" id="IPR036890">
    <property type="entry name" value="HATPase_C_sf"/>
</dbReference>
<evidence type="ECO:0000256" key="9">
    <source>
        <dbReference type="SAM" id="Phobius"/>
    </source>
</evidence>
<dbReference type="InterPro" id="IPR050482">
    <property type="entry name" value="Sensor_HK_TwoCompSys"/>
</dbReference>
<feature type="domain" description="Signal transduction histidine kinase subgroup 3 dimerisation and phosphoacceptor" evidence="11">
    <location>
        <begin position="162"/>
        <end position="229"/>
    </location>
</feature>
<dbReference type="PANTHER" id="PTHR24421:SF10">
    <property type="entry name" value="NITRATE_NITRITE SENSOR PROTEIN NARQ"/>
    <property type="match status" value="1"/>
</dbReference>
<feature type="transmembrane region" description="Helical" evidence="9">
    <location>
        <begin position="6"/>
        <end position="24"/>
    </location>
</feature>
<evidence type="ECO:0000256" key="8">
    <source>
        <dbReference type="ARBA" id="ARBA00023012"/>
    </source>
</evidence>
<dbReference type="Gene3D" id="1.20.5.1930">
    <property type="match status" value="1"/>
</dbReference>
<dbReference type="Proteomes" id="UP001519363">
    <property type="component" value="Unassembled WGS sequence"/>
</dbReference>
<evidence type="ECO:0000256" key="2">
    <source>
        <dbReference type="ARBA" id="ARBA00012438"/>
    </source>
</evidence>
<feature type="transmembrane region" description="Helical" evidence="9">
    <location>
        <begin position="126"/>
        <end position="143"/>
    </location>
</feature>
<feature type="domain" description="Histidine kinase/HSP90-like ATPase" evidence="10">
    <location>
        <begin position="268"/>
        <end position="353"/>
    </location>
</feature>
<organism evidence="12 13">
    <name type="scientific">Crossiella equi</name>
    <dbReference type="NCBI Taxonomy" id="130796"/>
    <lineage>
        <taxon>Bacteria</taxon>
        <taxon>Bacillati</taxon>
        <taxon>Actinomycetota</taxon>
        <taxon>Actinomycetes</taxon>
        <taxon>Pseudonocardiales</taxon>
        <taxon>Pseudonocardiaceae</taxon>
        <taxon>Crossiella</taxon>
    </lineage>
</organism>
<dbReference type="InterPro" id="IPR011712">
    <property type="entry name" value="Sig_transdc_His_kin_sub3_dim/P"/>
</dbReference>
<keyword evidence="9" id="KW-1133">Transmembrane helix</keyword>
<evidence type="ECO:0000256" key="7">
    <source>
        <dbReference type="ARBA" id="ARBA00022840"/>
    </source>
</evidence>
<dbReference type="EMBL" id="JAGIOO010000001">
    <property type="protein sequence ID" value="MBP2473970.1"/>
    <property type="molecule type" value="Genomic_DNA"/>
</dbReference>
<feature type="transmembrane region" description="Helical" evidence="9">
    <location>
        <begin position="31"/>
        <end position="50"/>
    </location>
</feature>
<evidence type="ECO:0000256" key="3">
    <source>
        <dbReference type="ARBA" id="ARBA00022553"/>
    </source>
</evidence>
<dbReference type="InterPro" id="IPR003594">
    <property type="entry name" value="HATPase_dom"/>
</dbReference>
<evidence type="ECO:0000256" key="6">
    <source>
        <dbReference type="ARBA" id="ARBA00022777"/>
    </source>
</evidence>
<keyword evidence="9" id="KW-0472">Membrane</keyword>
<reference evidence="12 13" key="1">
    <citation type="submission" date="2021-03" db="EMBL/GenBank/DDBJ databases">
        <title>Sequencing the genomes of 1000 actinobacteria strains.</title>
        <authorList>
            <person name="Klenk H.-P."/>
        </authorList>
    </citation>
    <scope>NUCLEOTIDE SEQUENCE [LARGE SCALE GENOMIC DNA]</scope>
    <source>
        <strain evidence="12 13">DSM 44580</strain>
    </source>
</reference>
<dbReference type="SUPFAM" id="SSF55874">
    <property type="entry name" value="ATPase domain of HSP90 chaperone/DNA topoisomerase II/histidine kinase"/>
    <property type="match status" value="1"/>
</dbReference>
<dbReference type="GO" id="GO:0016301">
    <property type="term" value="F:kinase activity"/>
    <property type="evidence" value="ECO:0007669"/>
    <property type="project" value="UniProtKB-KW"/>
</dbReference>
<keyword evidence="4" id="KW-0808">Transferase</keyword>
<sequence>MRPGWYDGWALNVLVSGLLVYSLVTSDERPWWTWLVLGPAFACWVGFLALDKTRPVAAVSLAAVCSLSASALVGAPGSAATTISAVALMVFIMHRVPSLALGFTLAGVDLLLYLGSAAVWRQPLSALATSLAVLALLTLLGLVRRQQRTQQEQASRLVAEAERARLARELHDVLAHSLGALAVQLEVAEALLSDGRDPEAALARVRRSRRLAVEGLHEARQAVAALRADVPPLPTALAELAQAHERDHQTPVRLATTGTPRTLSPGAAVSLVRTAREALTNAAKHASGATVDIGLSYLDGAVCLSVRDGGGRARETVPGGGFGLTGMRERLALVGGTLTAGPDGDGWLVRAEVPE</sequence>
<accession>A0ABS5ABL9</accession>
<feature type="transmembrane region" description="Helical" evidence="9">
    <location>
        <begin position="70"/>
        <end position="92"/>
    </location>
</feature>
<dbReference type="Gene3D" id="3.30.565.10">
    <property type="entry name" value="Histidine kinase-like ATPase, C-terminal domain"/>
    <property type="match status" value="1"/>
</dbReference>
<dbReference type="Pfam" id="PF02518">
    <property type="entry name" value="HATPase_c"/>
    <property type="match status" value="1"/>
</dbReference>
<name>A0ABS5ABL9_9PSEU</name>